<evidence type="ECO:0000313" key="3">
    <source>
        <dbReference type="Proteomes" id="UP000886595"/>
    </source>
</evidence>
<dbReference type="InterPro" id="IPR036397">
    <property type="entry name" value="RNaseH_sf"/>
</dbReference>
<reference evidence="2 3" key="1">
    <citation type="submission" date="2020-02" db="EMBL/GenBank/DDBJ databases">
        <authorList>
            <person name="Ma Q."/>
            <person name="Huang Y."/>
            <person name="Song X."/>
            <person name="Pei D."/>
        </authorList>
    </citation>
    <scope>NUCLEOTIDE SEQUENCE [LARGE SCALE GENOMIC DNA]</scope>
    <source>
        <strain evidence="2">Sxm20200214</strain>
        <tissue evidence="2">Leaf</tissue>
    </source>
</reference>
<dbReference type="OrthoDB" id="1127736at2759"/>
<dbReference type="AlphaFoldDB" id="A0A8X7VP10"/>
<dbReference type="InterPro" id="IPR044730">
    <property type="entry name" value="RNase_H-like_dom_plant"/>
</dbReference>
<gene>
    <name evidence="2" type="ORF">Bca52824_017933</name>
</gene>
<dbReference type="PANTHER" id="PTHR47074:SF49">
    <property type="entry name" value="POLYNUCLEOTIDYL TRANSFERASE, RIBONUCLEASE H-LIKE SUPERFAMILY PROTEIN"/>
    <property type="match status" value="1"/>
</dbReference>
<evidence type="ECO:0000313" key="2">
    <source>
        <dbReference type="EMBL" id="KAG2314811.1"/>
    </source>
</evidence>
<organism evidence="2 3">
    <name type="scientific">Brassica carinata</name>
    <name type="common">Ethiopian mustard</name>
    <name type="synonym">Abyssinian cabbage</name>
    <dbReference type="NCBI Taxonomy" id="52824"/>
    <lineage>
        <taxon>Eukaryota</taxon>
        <taxon>Viridiplantae</taxon>
        <taxon>Streptophyta</taxon>
        <taxon>Embryophyta</taxon>
        <taxon>Tracheophyta</taxon>
        <taxon>Spermatophyta</taxon>
        <taxon>Magnoliopsida</taxon>
        <taxon>eudicotyledons</taxon>
        <taxon>Gunneridae</taxon>
        <taxon>Pentapetalae</taxon>
        <taxon>rosids</taxon>
        <taxon>malvids</taxon>
        <taxon>Brassicales</taxon>
        <taxon>Brassicaceae</taxon>
        <taxon>Brassiceae</taxon>
        <taxon>Brassica</taxon>
    </lineage>
</organism>
<comment type="caution">
    <text evidence="2">The sequence shown here is derived from an EMBL/GenBank/DDBJ whole genome shotgun (WGS) entry which is preliminary data.</text>
</comment>
<proteinExistence type="predicted"/>
<dbReference type="EMBL" id="JAAMPC010000004">
    <property type="protein sequence ID" value="KAG2314811.1"/>
    <property type="molecule type" value="Genomic_DNA"/>
</dbReference>
<keyword evidence="3" id="KW-1185">Reference proteome</keyword>
<sequence length="293" mass="33199">MYKQDSVVDLTLKVKDLWFPNSQVWNAQMLFETFTEEDALRILQIKPSPTSQDTDMWGFTKDGCYTTQSAYRMLVPLGSLELMERKSSLCLRKAIITPQSTITKALEEADIWYQLLHNKDSPPTTRNATTTWEKPPSDVVKCNVGMAWVNAGPLTGSSWIVRDCQGLPLHHSRQALANSPSKRESDLKTLLWAVQAMGDLHHTKILFEASSIEVRQSLLNPLNFPDLFPLIRKILDLLHCFDKWTISHVSDQKNRVANAIAGSVISDTRTQSYVATGGPRWLQQMIHEDARFG</sequence>
<evidence type="ECO:0000259" key="1">
    <source>
        <dbReference type="Pfam" id="PF13456"/>
    </source>
</evidence>
<dbReference type="InterPro" id="IPR002156">
    <property type="entry name" value="RNaseH_domain"/>
</dbReference>
<dbReference type="GO" id="GO:0003676">
    <property type="term" value="F:nucleic acid binding"/>
    <property type="evidence" value="ECO:0007669"/>
    <property type="project" value="InterPro"/>
</dbReference>
<accession>A0A8X7VP10</accession>
<dbReference type="Pfam" id="PF13456">
    <property type="entry name" value="RVT_3"/>
    <property type="match status" value="1"/>
</dbReference>
<name>A0A8X7VP10_BRACI</name>
<dbReference type="Gene3D" id="3.30.420.10">
    <property type="entry name" value="Ribonuclease H-like superfamily/Ribonuclease H"/>
    <property type="match status" value="1"/>
</dbReference>
<dbReference type="CDD" id="cd06222">
    <property type="entry name" value="RNase_H_like"/>
    <property type="match status" value="1"/>
</dbReference>
<protein>
    <recommendedName>
        <fullName evidence="1">RNase H type-1 domain-containing protein</fullName>
    </recommendedName>
</protein>
<dbReference type="GO" id="GO:0004523">
    <property type="term" value="F:RNA-DNA hybrid ribonuclease activity"/>
    <property type="evidence" value="ECO:0007669"/>
    <property type="project" value="InterPro"/>
</dbReference>
<dbReference type="PANTHER" id="PTHR47074">
    <property type="entry name" value="BNAC02G40300D PROTEIN"/>
    <property type="match status" value="1"/>
</dbReference>
<feature type="domain" description="RNase H type-1" evidence="1">
    <location>
        <begin position="148"/>
        <end position="261"/>
    </location>
</feature>
<dbReference type="InterPro" id="IPR052929">
    <property type="entry name" value="RNase_H-like_EbsB-rel"/>
</dbReference>
<dbReference type="Proteomes" id="UP000886595">
    <property type="component" value="Unassembled WGS sequence"/>
</dbReference>